<keyword evidence="1" id="KW-0812">Transmembrane</keyword>
<dbReference type="Proteomes" id="UP000006251">
    <property type="component" value="Unassembled WGS sequence"/>
</dbReference>
<keyword evidence="3" id="KW-1185">Reference proteome</keyword>
<dbReference type="AlphaFoldDB" id="K6Y986"/>
<proteinExistence type="predicted"/>
<accession>K6Y986</accession>
<protein>
    <submittedName>
        <fullName evidence="2">Uncharacterized protein</fullName>
    </submittedName>
</protein>
<name>K6Y986_9ALTE</name>
<keyword evidence="1" id="KW-1133">Transmembrane helix</keyword>
<organism evidence="2 3">
    <name type="scientific">Brumicola pallidula DSM 14239 = ACAM 615</name>
    <dbReference type="NCBI Taxonomy" id="1121922"/>
    <lineage>
        <taxon>Bacteria</taxon>
        <taxon>Pseudomonadati</taxon>
        <taxon>Pseudomonadota</taxon>
        <taxon>Gammaproteobacteria</taxon>
        <taxon>Alteromonadales</taxon>
        <taxon>Alteromonadaceae</taxon>
        <taxon>Brumicola</taxon>
    </lineage>
</organism>
<evidence type="ECO:0000313" key="2">
    <source>
        <dbReference type="EMBL" id="GAC29284.1"/>
    </source>
</evidence>
<gene>
    <name evidence="2" type="ORF">GPAL_2423</name>
</gene>
<keyword evidence="1" id="KW-0472">Membrane</keyword>
<sequence length="45" mass="5118">MALCGKNVRERSIKNALAIYLSLFHYQLLIGISVQNAEIEMPLQK</sequence>
<evidence type="ECO:0000313" key="3">
    <source>
        <dbReference type="Proteomes" id="UP000006251"/>
    </source>
</evidence>
<evidence type="ECO:0000256" key="1">
    <source>
        <dbReference type="SAM" id="Phobius"/>
    </source>
</evidence>
<feature type="transmembrane region" description="Helical" evidence="1">
    <location>
        <begin position="16"/>
        <end position="35"/>
    </location>
</feature>
<comment type="caution">
    <text evidence="2">The sequence shown here is derived from an EMBL/GenBank/DDBJ whole genome shotgun (WGS) entry which is preliminary data.</text>
</comment>
<dbReference type="EMBL" id="BAEQ01000043">
    <property type="protein sequence ID" value="GAC29284.1"/>
    <property type="molecule type" value="Genomic_DNA"/>
</dbReference>
<reference evidence="3" key="1">
    <citation type="journal article" date="2014" name="Environ. Microbiol.">
        <title>Comparative genomics of the marine bacterial genus Glaciecola reveals the high degree of genomic diversity and genomic characteristic for cold adaptation.</title>
        <authorList>
            <person name="Qin Q.L."/>
            <person name="Xie B.B."/>
            <person name="Yu Y."/>
            <person name="Shu Y.L."/>
            <person name="Rong J.C."/>
            <person name="Zhang Y.J."/>
            <person name="Zhao D.L."/>
            <person name="Chen X.L."/>
            <person name="Zhang X.Y."/>
            <person name="Chen B."/>
            <person name="Zhou B.C."/>
            <person name="Zhang Y.Z."/>
        </authorList>
    </citation>
    <scope>NUCLEOTIDE SEQUENCE [LARGE SCALE GENOMIC DNA]</scope>
    <source>
        <strain evidence="3">ACAM 615</strain>
    </source>
</reference>